<proteinExistence type="predicted"/>
<evidence type="ECO:0000313" key="3">
    <source>
        <dbReference type="Proteomes" id="UP000242715"/>
    </source>
</evidence>
<dbReference type="InterPro" id="IPR017451">
    <property type="entry name" value="F-box-assoc_interact_dom"/>
</dbReference>
<dbReference type="InterPro" id="IPR050796">
    <property type="entry name" value="SCF_F-box_component"/>
</dbReference>
<name>A0A2Z6PFA0_TRISU</name>
<dbReference type="InterPro" id="IPR001810">
    <property type="entry name" value="F-box_dom"/>
</dbReference>
<organism evidence="2 3">
    <name type="scientific">Trifolium subterraneum</name>
    <name type="common">Subterranean clover</name>
    <dbReference type="NCBI Taxonomy" id="3900"/>
    <lineage>
        <taxon>Eukaryota</taxon>
        <taxon>Viridiplantae</taxon>
        <taxon>Streptophyta</taxon>
        <taxon>Embryophyta</taxon>
        <taxon>Tracheophyta</taxon>
        <taxon>Spermatophyta</taxon>
        <taxon>Magnoliopsida</taxon>
        <taxon>eudicotyledons</taxon>
        <taxon>Gunneridae</taxon>
        <taxon>Pentapetalae</taxon>
        <taxon>rosids</taxon>
        <taxon>fabids</taxon>
        <taxon>Fabales</taxon>
        <taxon>Fabaceae</taxon>
        <taxon>Papilionoideae</taxon>
        <taxon>50 kb inversion clade</taxon>
        <taxon>NPAAA clade</taxon>
        <taxon>Hologalegina</taxon>
        <taxon>IRL clade</taxon>
        <taxon>Trifolieae</taxon>
        <taxon>Trifolium</taxon>
    </lineage>
</organism>
<dbReference type="InterPro" id="IPR036047">
    <property type="entry name" value="F-box-like_dom_sf"/>
</dbReference>
<dbReference type="PANTHER" id="PTHR31672">
    <property type="entry name" value="BNACNNG10540D PROTEIN"/>
    <property type="match status" value="1"/>
</dbReference>
<dbReference type="CDD" id="cd22157">
    <property type="entry name" value="F-box_AtFBW1-like"/>
    <property type="match status" value="1"/>
</dbReference>
<dbReference type="OrthoDB" id="1406014at2759"/>
<dbReference type="Pfam" id="PF00646">
    <property type="entry name" value="F-box"/>
    <property type="match status" value="1"/>
</dbReference>
<dbReference type="PANTHER" id="PTHR31672:SF13">
    <property type="entry name" value="F-BOX PROTEIN CPR30-LIKE"/>
    <property type="match status" value="1"/>
</dbReference>
<accession>A0A2Z6PFA0</accession>
<feature type="domain" description="F-box" evidence="1">
    <location>
        <begin position="26"/>
        <end position="67"/>
    </location>
</feature>
<evidence type="ECO:0000259" key="1">
    <source>
        <dbReference type="SMART" id="SM00256"/>
    </source>
</evidence>
<sequence>MQPMIAVNNQPSPSLSSVDYLHAPSLPLDLVEEEILTRLPVKLHFQIRCVCKSWNSLISDPKFAKKHPVMSTTSRLYFLSSAHLIRRNMITSSPLQCVFTTVSTKLEYPQNNIEYVIVGSCNGILCVASQYTSCIQLWNPSIRKVKELPPFEEPPYPLDRHIYGFGYDFVTDNYKVVVISFYHMPDDLLEKLK</sequence>
<dbReference type="SUPFAM" id="SSF81383">
    <property type="entry name" value="F-box domain"/>
    <property type="match status" value="1"/>
</dbReference>
<protein>
    <recommendedName>
        <fullName evidence="1">F-box domain-containing protein</fullName>
    </recommendedName>
</protein>
<evidence type="ECO:0000313" key="2">
    <source>
        <dbReference type="EMBL" id="GAU42677.1"/>
    </source>
</evidence>
<dbReference type="Proteomes" id="UP000242715">
    <property type="component" value="Unassembled WGS sequence"/>
</dbReference>
<keyword evidence="3" id="KW-1185">Reference proteome</keyword>
<dbReference type="InterPro" id="IPR013187">
    <property type="entry name" value="F-box-assoc_dom_typ3"/>
</dbReference>
<reference evidence="3" key="1">
    <citation type="journal article" date="2017" name="Front. Plant Sci.">
        <title>Climate Clever Clovers: New Paradigm to Reduce the Environmental Footprint of Ruminants by Breeding Low Methanogenic Forages Utilizing Haplotype Variation.</title>
        <authorList>
            <person name="Kaur P."/>
            <person name="Appels R."/>
            <person name="Bayer P.E."/>
            <person name="Keeble-Gagnere G."/>
            <person name="Wang J."/>
            <person name="Hirakawa H."/>
            <person name="Shirasawa K."/>
            <person name="Vercoe P."/>
            <person name="Stefanova K."/>
            <person name="Durmic Z."/>
            <person name="Nichols P."/>
            <person name="Revell C."/>
            <person name="Isobe S.N."/>
            <person name="Edwards D."/>
            <person name="Erskine W."/>
        </authorList>
    </citation>
    <scope>NUCLEOTIDE SEQUENCE [LARGE SCALE GENOMIC DNA]</scope>
    <source>
        <strain evidence="3">cv. Daliak</strain>
    </source>
</reference>
<gene>
    <name evidence="2" type="ORF">TSUD_131050</name>
</gene>
<dbReference type="EMBL" id="DF973932">
    <property type="protein sequence ID" value="GAU42677.1"/>
    <property type="molecule type" value="Genomic_DNA"/>
</dbReference>
<dbReference type="SMART" id="SM00256">
    <property type="entry name" value="FBOX"/>
    <property type="match status" value="1"/>
</dbReference>
<dbReference type="NCBIfam" id="TIGR01640">
    <property type="entry name" value="F_box_assoc_1"/>
    <property type="match status" value="1"/>
</dbReference>
<dbReference type="Gene3D" id="1.20.1280.50">
    <property type="match status" value="1"/>
</dbReference>
<dbReference type="AlphaFoldDB" id="A0A2Z6PFA0"/>
<dbReference type="Pfam" id="PF08268">
    <property type="entry name" value="FBA_3"/>
    <property type="match status" value="1"/>
</dbReference>